<reference evidence="1 2" key="1">
    <citation type="submission" date="2021-02" db="EMBL/GenBank/DDBJ databases">
        <title>Nitrogen-fixing ability and nitrogen fixation related genes of thermophilic fermentative bacteria in the genus Caldicellulosiruptor.</title>
        <authorList>
            <person name="Chen Y."/>
            <person name="Nishihara A."/>
            <person name="Haruta S."/>
        </authorList>
    </citation>
    <scope>NUCLEOTIDE SEQUENCE [LARGE SCALE GENOMIC DNA]</scope>
    <source>
        <strain evidence="1 2">YA01</strain>
    </source>
</reference>
<evidence type="ECO:0008006" key="3">
    <source>
        <dbReference type="Google" id="ProtNLM"/>
    </source>
</evidence>
<accession>A0ABN6EA34</accession>
<evidence type="ECO:0000313" key="1">
    <source>
        <dbReference type="EMBL" id="BCS82401.1"/>
    </source>
</evidence>
<gene>
    <name evidence="1" type="ORF">CaldiYA01_23610</name>
</gene>
<organism evidence="1 2">
    <name type="scientific">Caldicellulosiruptor diazotrophicus</name>
    <dbReference type="NCBI Taxonomy" id="2806205"/>
    <lineage>
        <taxon>Bacteria</taxon>
        <taxon>Bacillati</taxon>
        <taxon>Bacillota</taxon>
        <taxon>Bacillota incertae sedis</taxon>
        <taxon>Caldicellulosiruptorales</taxon>
        <taxon>Caldicellulosiruptoraceae</taxon>
        <taxon>Caldicellulosiruptor</taxon>
    </lineage>
</organism>
<dbReference type="RefSeq" id="WP_238480544.1">
    <property type="nucleotide sequence ID" value="NZ_AP024480.1"/>
</dbReference>
<name>A0ABN6EA34_9FIRM</name>
<evidence type="ECO:0000313" key="2">
    <source>
        <dbReference type="Proteomes" id="UP000663623"/>
    </source>
</evidence>
<dbReference type="Proteomes" id="UP000663623">
    <property type="component" value="Chromosome"/>
</dbReference>
<protein>
    <recommendedName>
        <fullName evidence="3">Transposase</fullName>
    </recommendedName>
</protein>
<sequence>MQQGIRESQIRIAKKMIQKGIRDEEIAELTELDIEEIKRLRKKLLN</sequence>
<proteinExistence type="predicted"/>
<keyword evidence="2" id="KW-1185">Reference proteome</keyword>
<dbReference type="EMBL" id="AP024480">
    <property type="protein sequence ID" value="BCS82401.1"/>
    <property type="molecule type" value="Genomic_DNA"/>
</dbReference>